<dbReference type="HOGENOM" id="CLU_813566_0_0_11"/>
<dbReference type="EMBL" id="CP001778">
    <property type="protein sequence ID" value="ADD44901.1"/>
    <property type="molecule type" value="Genomic_DNA"/>
</dbReference>
<dbReference type="OrthoDB" id="4942342at2"/>
<dbReference type="Proteomes" id="UP000000844">
    <property type="component" value="Chromosome"/>
</dbReference>
<dbReference type="SUPFAM" id="SSF56219">
    <property type="entry name" value="DNase I-like"/>
    <property type="match status" value="1"/>
</dbReference>
<dbReference type="InterPro" id="IPR036691">
    <property type="entry name" value="Endo/exonu/phosph_ase_sf"/>
</dbReference>
<keyword evidence="3" id="KW-1185">Reference proteome</keyword>
<accession>D3QC12</accession>
<protein>
    <submittedName>
        <fullName evidence="2">Endonuclease/exonuclease/phosphatase</fullName>
    </submittedName>
</protein>
<evidence type="ECO:0000313" key="2">
    <source>
        <dbReference type="EMBL" id="ADD44901.1"/>
    </source>
</evidence>
<organism evidence="2 3">
    <name type="scientific">Stackebrandtia nassauensis (strain DSM 44728 / CIP 108903 / NRRL B-16338 / NBRC 102104 / LLR-40K-21)</name>
    <dbReference type="NCBI Taxonomy" id="446470"/>
    <lineage>
        <taxon>Bacteria</taxon>
        <taxon>Bacillati</taxon>
        <taxon>Actinomycetota</taxon>
        <taxon>Actinomycetes</taxon>
        <taxon>Glycomycetales</taxon>
        <taxon>Glycomycetaceae</taxon>
        <taxon>Stackebrandtia</taxon>
    </lineage>
</organism>
<proteinExistence type="predicted"/>
<evidence type="ECO:0000313" key="3">
    <source>
        <dbReference type="Proteomes" id="UP000000844"/>
    </source>
</evidence>
<dbReference type="eggNOG" id="ENOG5033S7D">
    <property type="taxonomic scope" value="Bacteria"/>
</dbReference>
<dbReference type="GO" id="GO:0004527">
    <property type="term" value="F:exonuclease activity"/>
    <property type="evidence" value="ECO:0007669"/>
    <property type="project" value="UniProtKB-KW"/>
</dbReference>
<sequence>MSRKLGWRIALGAVALATGLAFTPLAFADDGVASANDDPSFLQVYDANVENLPEAGDTCPGDWQDLVYYMKTQDAAPDLYLIQQLSGSGDQRGDLQYLIARMEKEFGQNYDGILAQNNPGKGPQKCAPQKGYQTNGIIFRVDRFEKVKTDNNTWLAQSKSSGSCRNSDQDRTRGVKIKLRDKLANKTVTAASVHWPTAASDGPPCADVNAKETAKEMTEDGYGADQLILGGDMNYTDAGSNGGTDFRSWYKAMNGDLKGGYGFRDAVYAACAAASDPNKCRASNWTVGGKSRIDFLMAKTGAGKMPVIDGVRSPTFDEGDAAALKFEGKDDGKLNYSDHRAVQARVHY</sequence>
<reference evidence="2 3" key="1">
    <citation type="journal article" date="2009" name="Stand. Genomic Sci.">
        <title>Complete genome sequence of Stackebrandtia nassauensis type strain (LLR-40K-21).</title>
        <authorList>
            <person name="Munk C."/>
            <person name="Lapidus A."/>
            <person name="Copeland A."/>
            <person name="Jando M."/>
            <person name="Mayilraj S."/>
            <person name="Glavina Del Rio T."/>
            <person name="Nolan M."/>
            <person name="Chen F."/>
            <person name="Lucas S."/>
            <person name="Tice H."/>
            <person name="Cheng J.F."/>
            <person name="Han C."/>
            <person name="Detter J.C."/>
            <person name="Bruce D."/>
            <person name="Goodwin L."/>
            <person name="Chain P."/>
            <person name="Pitluck S."/>
            <person name="Goker M."/>
            <person name="Ovchinikova G."/>
            <person name="Pati A."/>
            <person name="Ivanova N."/>
            <person name="Mavromatis K."/>
            <person name="Chen A."/>
            <person name="Palaniappan K."/>
            <person name="Land M."/>
            <person name="Hauser L."/>
            <person name="Chang Y.J."/>
            <person name="Jeffries C.D."/>
            <person name="Bristow J."/>
            <person name="Eisen J.A."/>
            <person name="Markowitz V."/>
            <person name="Hugenholtz P."/>
            <person name="Kyrpides N.C."/>
            <person name="Klenk H.P."/>
        </authorList>
    </citation>
    <scope>NUCLEOTIDE SEQUENCE [LARGE SCALE GENOMIC DNA]</scope>
    <source>
        <strain evidence="3">DSM 44728 / CIP 108903 / NRRL B-16338 / NBRC 102104 / LLR-40K-21</strain>
    </source>
</reference>
<keyword evidence="2" id="KW-0540">Nuclease</keyword>
<feature type="chain" id="PRO_5003049865" evidence="1">
    <location>
        <begin position="29"/>
        <end position="348"/>
    </location>
</feature>
<keyword evidence="2" id="KW-0269">Exonuclease</keyword>
<keyword evidence="1" id="KW-0732">Signal</keyword>
<keyword evidence="2" id="KW-0255">Endonuclease</keyword>
<keyword evidence="2" id="KW-0378">Hydrolase</keyword>
<dbReference type="GO" id="GO:0004519">
    <property type="term" value="F:endonuclease activity"/>
    <property type="evidence" value="ECO:0007669"/>
    <property type="project" value="UniProtKB-KW"/>
</dbReference>
<dbReference type="Gene3D" id="3.60.10.10">
    <property type="entry name" value="Endonuclease/exonuclease/phosphatase"/>
    <property type="match status" value="1"/>
</dbReference>
<dbReference type="KEGG" id="sna:Snas_5267"/>
<dbReference type="AlphaFoldDB" id="D3QC12"/>
<name>D3QC12_STANL</name>
<gene>
    <name evidence="2" type="ordered locus">Snas_5267</name>
</gene>
<feature type="signal peptide" evidence="1">
    <location>
        <begin position="1"/>
        <end position="28"/>
    </location>
</feature>
<dbReference type="RefSeq" id="WP_013020472.1">
    <property type="nucleotide sequence ID" value="NC_013947.1"/>
</dbReference>
<evidence type="ECO:0000256" key="1">
    <source>
        <dbReference type="SAM" id="SignalP"/>
    </source>
</evidence>